<organism evidence="3 4">
    <name type="scientific">Pontivivens insulae</name>
    <dbReference type="NCBI Taxonomy" id="1639689"/>
    <lineage>
        <taxon>Bacteria</taxon>
        <taxon>Pseudomonadati</taxon>
        <taxon>Pseudomonadota</taxon>
        <taxon>Alphaproteobacteria</taxon>
        <taxon>Rhodobacterales</taxon>
        <taxon>Paracoccaceae</taxon>
        <taxon>Pontivivens</taxon>
    </lineage>
</organism>
<dbReference type="AlphaFoldDB" id="A0A2R8A9B2"/>
<dbReference type="PANTHER" id="PTHR16301:SF25">
    <property type="entry name" value="PROTEIN IMPACT"/>
    <property type="match status" value="1"/>
</dbReference>
<accession>A0A2R8A9B2</accession>
<feature type="domain" description="Impact N-terminal" evidence="2">
    <location>
        <begin position="34"/>
        <end position="134"/>
    </location>
</feature>
<dbReference type="PANTHER" id="PTHR16301">
    <property type="entry name" value="IMPACT-RELATED"/>
    <property type="match status" value="1"/>
</dbReference>
<dbReference type="GO" id="GO:0140469">
    <property type="term" value="P:GCN2-mediated signaling"/>
    <property type="evidence" value="ECO:0007669"/>
    <property type="project" value="TreeGrafter"/>
</dbReference>
<protein>
    <recommendedName>
        <fullName evidence="2">Impact N-terminal domain-containing protein</fullName>
    </recommendedName>
</protein>
<dbReference type="EMBL" id="OMKW01000002">
    <property type="protein sequence ID" value="SPF28822.1"/>
    <property type="molecule type" value="Genomic_DNA"/>
</dbReference>
<dbReference type="SUPFAM" id="SSF54211">
    <property type="entry name" value="Ribosomal protein S5 domain 2-like"/>
    <property type="match status" value="1"/>
</dbReference>
<proteinExistence type="inferred from homology"/>
<evidence type="ECO:0000313" key="3">
    <source>
        <dbReference type="EMBL" id="SPF28822.1"/>
    </source>
</evidence>
<dbReference type="InterPro" id="IPR023582">
    <property type="entry name" value="Impact"/>
</dbReference>
<reference evidence="3 4" key="1">
    <citation type="submission" date="2018-03" db="EMBL/GenBank/DDBJ databases">
        <authorList>
            <person name="Keele B.F."/>
        </authorList>
    </citation>
    <scope>NUCLEOTIDE SEQUENCE [LARGE SCALE GENOMIC DNA]</scope>
    <source>
        <strain evidence="3 4">CeCT 8812</strain>
    </source>
</reference>
<evidence type="ECO:0000259" key="2">
    <source>
        <dbReference type="Pfam" id="PF01205"/>
    </source>
</evidence>
<evidence type="ECO:0000256" key="1">
    <source>
        <dbReference type="ARBA" id="ARBA00007665"/>
    </source>
</evidence>
<name>A0A2R8A9B2_9RHOB</name>
<dbReference type="Gene3D" id="3.30.230.30">
    <property type="entry name" value="Impact, N-terminal domain"/>
    <property type="match status" value="1"/>
</dbReference>
<dbReference type="Proteomes" id="UP000244932">
    <property type="component" value="Unassembled WGS sequence"/>
</dbReference>
<dbReference type="PROSITE" id="PS00910">
    <property type="entry name" value="UPF0029"/>
    <property type="match status" value="1"/>
</dbReference>
<dbReference type="InterPro" id="IPR020568">
    <property type="entry name" value="Ribosomal_Su5_D2-typ_SF"/>
</dbReference>
<gene>
    <name evidence="3" type="ORF">POI8812_01125</name>
</gene>
<dbReference type="InterPro" id="IPR036956">
    <property type="entry name" value="Impact_N_sf"/>
</dbReference>
<dbReference type="InterPro" id="IPR020569">
    <property type="entry name" value="UPF0029_Impact_CS"/>
</dbReference>
<evidence type="ECO:0000313" key="4">
    <source>
        <dbReference type="Proteomes" id="UP000244932"/>
    </source>
</evidence>
<sequence>MHSVCLRDCFHPSPNTHDPRRLHMLTFDNIISDRGSKYAVSGAAAATEQEVKALLKELKRTKRFAKATHNTWGILLRDTPVKNDDGESGAGMVILRMLERAELRNHLIVVTRWYGGKHLGGDRFRHVQDAVRHYLDATQIGKAKR</sequence>
<dbReference type="GO" id="GO:0006446">
    <property type="term" value="P:regulation of translational initiation"/>
    <property type="evidence" value="ECO:0007669"/>
    <property type="project" value="TreeGrafter"/>
</dbReference>
<keyword evidence="4" id="KW-1185">Reference proteome</keyword>
<comment type="similarity">
    <text evidence="1">Belongs to the IMPACT family.</text>
</comment>
<dbReference type="Pfam" id="PF01205">
    <property type="entry name" value="Impact_N"/>
    <property type="match status" value="1"/>
</dbReference>
<dbReference type="InterPro" id="IPR001498">
    <property type="entry name" value="Impact_N"/>
</dbReference>
<dbReference type="GO" id="GO:0005737">
    <property type="term" value="C:cytoplasm"/>
    <property type="evidence" value="ECO:0007669"/>
    <property type="project" value="TreeGrafter"/>
</dbReference>